<protein>
    <submittedName>
        <fullName evidence="8">RNA polymerase sigma factor RpoD</fullName>
    </submittedName>
    <submittedName>
        <fullName evidence="9">RNA polymerase subunit sigma</fullName>
    </submittedName>
</protein>
<evidence type="ECO:0000256" key="4">
    <source>
        <dbReference type="ARBA" id="ARBA00023163"/>
    </source>
</evidence>
<accession>A0A0S3UI56</accession>
<dbReference type="GO" id="GO:0003677">
    <property type="term" value="F:DNA binding"/>
    <property type="evidence" value="ECO:0007669"/>
    <property type="project" value="UniProtKB-KW"/>
</dbReference>
<evidence type="ECO:0000313" key="9">
    <source>
        <dbReference type="EMBL" id="PIN28307.1"/>
    </source>
</evidence>
<dbReference type="GO" id="GO:0006352">
    <property type="term" value="P:DNA-templated transcription initiation"/>
    <property type="evidence" value="ECO:0007669"/>
    <property type="project" value="InterPro"/>
</dbReference>
<dbReference type="Pfam" id="PF04542">
    <property type="entry name" value="Sigma70_r2"/>
    <property type="match status" value="1"/>
</dbReference>
<gene>
    <name evidence="9" type="ORF">CUC04_02135</name>
    <name evidence="8" type="ORF">PIOMA14_I_0596</name>
</gene>
<evidence type="ECO:0000313" key="11">
    <source>
        <dbReference type="Proteomes" id="UP000230500"/>
    </source>
</evidence>
<dbReference type="Pfam" id="PF00140">
    <property type="entry name" value="Sigma70_r1_2"/>
    <property type="match status" value="1"/>
</dbReference>
<dbReference type="STRING" id="28131.BWX40_05675"/>
<dbReference type="InterPro" id="IPR036388">
    <property type="entry name" value="WH-like_DNA-bd_sf"/>
</dbReference>
<dbReference type="Pfam" id="PF04545">
    <property type="entry name" value="Sigma70_r4"/>
    <property type="match status" value="1"/>
</dbReference>
<name>A0A0S3UI56_PREIN</name>
<dbReference type="EMBL" id="PESN01000001">
    <property type="protein sequence ID" value="PIN28307.1"/>
    <property type="molecule type" value="Genomic_DNA"/>
</dbReference>
<dbReference type="InterPro" id="IPR013325">
    <property type="entry name" value="RNA_pol_sigma_r2"/>
</dbReference>
<dbReference type="PANTHER" id="PTHR30603">
    <property type="entry name" value="RNA POLYMERASE SIGMA FACTOR RPO"/>
    <property type="match status" value="1"/>
</dbReference>
<dbReference type="NCBIfam" id="TIGR02937">
    <property type="entry name" value="sigma70-ECF"/>
    <property type="match status" value="1"/>
</dbReference>
<evidence type="ECO:0000259" key="6">
    <source>
        <dbReference type="Pfam" id="PF04542"/>
    </source>
</evidence>
<evidence type="ECO:0000256" key="3">
    <source>
        <dbReference type="ARBA" id="ARBA00023125"/>
    </source>
</evidence>
<dbReference type="EMBL" id="AP014597">
    <property type="protein sequence ID" value="BAU17104.1"/>
    <property type="molecule type" value="Genomic_DNA"/>
</dbReference>
<dbReference type="InterPro" id="IPR000943">
    <property type="entry name" value="RNA_pol_sigma70"/>
</dbReference>
<evidence type="ECO:0000313" key="8">
    <source>
        <dbReference type="EMBL" id="BAU17104.1"/>
    </source>
</evidence>
<evidence type="ECO:0000259" key="5">
    <source>
        <dbReference type="Pfam" id="PF00140"/>
    </source>
</evidence>
<keyword evidence="2" id="KW-0731">Sigma factor</keyword>
<evidence type="ECO:0000256" key="2">
    <source>
        <dbReference type="ARBA" id="ARBA00023082"/>
    </source>
</evidence>
<dbReference type="InterPro" id="IPR007630">
    <property type="entry name" value="RNA_pol_sigma70_r4"/>
</dbReference>
<dbReference type="AlphaFoldDB" id="A0A0S3UI56"/>
<reference evidence="8 10" key="1">
    <citation type="journal article" date="2016" name="DNA Res.">
        <title>The complete genome sequencing of Prevotella intermedia strain OMA14 and a subsequent fine-scale, intra-species genomic comparison reveal an unusual amplification of conjugative and mobile transposons and identify a novel Prevotella-lineage-specific repeat.</title>
        <authorList>
            <person name="Naito M."/>
            <person name="Ogura Y."/>
            <person name="Itoh T."/>
            <person name="Shoji M."/>
            <person name="Okamoto M."/>
            <person name="Hayashi T."/>
            <person name="Nakayama K."/>
        </authorList>
    </citation>
    <scope>NUCLEOTIDE SEQUENCE [LARGE SCALE GENOMIC DNA]</scope>
    <source>
        <strain evidence="8 10">OMA14</strain>
    </source>
</reference>
<reference evidence="9 11" key="2">
    <citation type="submission" date="2017-11" db="EMBL/GenBank/DDBJ databases">
        <title>Genome sequencing of Prevotella intermedia KCOM 2069.</title>
        <authorList>
            <person name="Kook J.-K."/>
            <person name="Park S.-N."/>
            <person name="Lim Y.K."/>
        </authorList>
    </citation>
    <scope>NUCLEOTIDE SEQUENCE [LARGE SCALE GENOMIC DNA]</scope>
    <source>
        <strain evidence="9 11">KCOM 2069</strain>
    </source>
</reference>
<dbReference type="PANTHER" id="PTHR30603:SF47">
    <property type="entry name" value="RNA POLYMERASE SIGMA FACTOR SIGD, CHLOROPLASTIC"/>
    <property type="match status" value="1"/>
</dbReference>
<dbReference type="InterPro" id="IPR050239">
    <property type="entry name" value="Sigma-70_RNA_pol_init_factors"/>
</dbReference>
<dbReference type="Gene3D" id="1.20.120.1810">
    <property type="match status" value="1"/>
</dbReference>
<dbReference type="SUPFAM" id="SSF88659">
    <property type="entry name" value="Sigma3 and sigma4 domains of RNA polymerase sigma factors"/>
    <property type="match status" value="1"/>
</dbReference>
<dbReference type="PIRSF" id="PIRSF000770">
    <property type="entry name" value="RNA_pol_sigma-SigE/K"/>
    <property type="match status" value="1"/>
</dbReference>
<dbReference type="InterPro" id="IPR009042">
    <property type="entry name" value="RNA_pol_sigma70_r1_2"/>
</dbReference>
<keyword evidence="1" id="KW-0805">Transcription regulation</keyword>
<dbReference type="PRINTS" id="PR00046">
    <property type="entry name" value="SIGMA70FCT"/>
</dbReference>
<feature type="domain" description="RNA polymerase sigma-70 region 4" evidence="7">
    <location>
        <begin position="174"/>
        <end position="226"/>
    </location>
</feature>
<dbReference type="InterPro" id="IPR007627">
    <property type="entry name" value="RNA_pol_sigma70_r2"/>
</dbReference>
<feature type="domain" description="RNA polymerase sigma-70 region 1.2" evidence="5">
    <location>
        <begin position="7"/>
        <end position="33"/>
    </location>
</feature>
<sequence length="229" mass="26041">MATNSKYIEEIANQQLLTDAEERELAAKIKIGDAKALEKLTKANLKFVVSLAHQYRNRGLGEDDLISEGNIGMMHAAQKFDGTKGTRFVKFAATYIRKAMEEAIREQLDTYKIQNAGEDKQRTRKAHTLSIDQPVPVGSNGNFTLQSVLENKNSPQADEHLTRQIIAAEIAKGMDVLDERQQKVITLIYGLQNGERYTMEEIAKEMGIKRERVRQIRNKALRKLQKRLK</sequence>
<dbReference type="CDD" id="cd06171">
    <property type="entry name" value="Sigma70_r4"/>
    <property type="match status" value="1"/>
</dbReference>
<keyword evidence="3" id="KW-0238">DNA-binding</keyword>
<dbReference type="GO" id="GO:0016987">
    <property type="term" value="F:sigma factor activity"/>
    <property type="evidence" value="ECO:0007669"/>
    <property type="project" value="UniProtKB-KW"/>
</dbReference>
<evidence type="ECO:0000313" key="10">
    <source>
        <dbReference type="Proteomes" id="UP000217431"/>
    </source>
</evidence>
<dbReference type="Proteomes" id="UP000230500">
    <property type="component" value="Unassembled WGS sequence"/>
</dbReference>
<dbReference type="RefSeq" id="WP_096405112.1">
    <property type="nucleotide sequence ID" value="NZ_AP014597.1"/>
</dbReference>
<organism evidence="8 10">
    <name type="scientific">Prevotella intermedia</name>
    <dbReference type="NCBI Taxonomy" id="28131"/>
    <lineage>
        <taxon>Bacteria</taxon>
        <taxon>Pseudomonadati</taxon>
        <taxon>Bacteroidota</taxon>
        <taxon>Bacteroidia</taxon>
        <taxon>Bacteroidales</taxon>
        <taxon>Prevotellaceae</taxon>
        <taxon>Prevotella</taxon>
    </lineage>
</organism>
<dbReference type="InterPro" id="IPR013324">
    <property type="entry name" value="RNA_pol_sigma_r3/r4-like"/>
</dbReference>
<dbReference type="InterPro" id="IPR014284">
    <property type="entry name" value="RNA_pol_sigma-70_dom"/>
</dbReference>
<evidence type="ECO:0000256" key="1">
    <source>
        <dbReference type="ARBA" id="ARBA00023015"/>
    </source>
</evidence>
<feature type="domain" description="RNA polymerase sigma-70 region 2" evidence="6">
    <location>
        <begin position="42"/>
        <end position="107"/>
    </location>
</feature>
<keyword evidence="4" id="KW-0804">Transcription</keyword>
<dbReference type="Proteomes" id="UP000217431">
    <property type="component" value="Chromosome I"/>
</dbReference>
<dbReference type="SUPFAM" id="SSF88946">
    <property type="entry name" value="Sigma2 domain of RNA polymerase sigma factors"/>
    <property type="match status" value="1"/>
</dbReference>
<dbReference type="Gene3D" id="1.10.10.10">
    <property type="entry name" value="Winged helix-like DNA-binding domain superfamily/Winged helix DNA-binding domain"/>
    <property type="match status" value="1"/>
</dbReference>
<evidence type="ECO:0000259" key="7">
    <source>
        <dbReference type="Pfam" id="PF04545"/>
    </source>
</evidence>
<proteinExistence type="predicted"/>